<dbReference type="PROSITE" id="PS51257">
    <property type="entry name" value="PROKAR_LIPOPROTEIN"/>
    <property type="match status" value="1"/>
</dbReference>
<evidence type="ECO:0000313" key="1">
    <source>
        <dbReference type="EMBL" id="RJP59478.1"/>
    </source>
</evidence>
<proteinExistence type="predicted"/>
<organism evidence="1 2">
    <name type="scientific">Candidatus Auribacter fodinae</name>
    <dbReference type="NCBI Taxonomy" id="2093366"/>
    <lineage>
        <taxon>Bacteria</taxon>
        <taxon>Pseudomonadati</taxon>
        <taxon>Candidatus Auribacterota</taxon>
        <taxon>Candidatus Auribacteria</taxon>
        <taxon>Candidatus Auribacterales</taxon>
        <taxon>Candidatus Auribacteraceae</taxon>
        <taxon>Candidatus Auribacter</taxon>
    </lineage>
</organism>
<gene>
    <name evidence="1" type="ORF">C4541_05960</name>
</gene>
<sequence>MKYGFIFLISIMIGLCGCASQQHTKAEYGKFRIVKVNRSLRTMTLRGEGFEIIAQKHPQDSKVIVNDLPYNDRGEEFVVIWSYDGPSLANAPVTMHFDYHYDNKPDVYRVTEQYSTLIPGRKVFRLLNTGDDYYLKGEIQNWRVSIFYDGRKVAEKKSSFFGKL</sequence>
<comment type="caution">
    <text evidence="1">The sequence shown here is derived from an EMBL/GenBank/DDBJ whole genome shotgun (WGS) entry which is preliminary data.</text>
</comment>
<evidence type="ECO:0008006" key="3">
    <source>
        <dbReference type="Google" id="ProtNLM"/>
    </source>
</evidence>
<protein>
    <recommendedName>
        <fullName evidence="3">Lipoprotein</fullName>
    </recommendedName>
</protein>
<reference evidence="1 2" key="1">
    <citation type="journal article" date="2017" name="ISME J.">
        <title>Energy and carbon metabolisms in a deep terrestrial subsurface fluid microbial community.</title>
        <authorList>
            <person name="Momper L."/>
            <person name="Jungbluth S.P."/>
            <person name="Lee M.D."/>
            <person name="Amend J.P."/>
        </authorList>
    </citation>
    <scope>NUCLEOTIDE SEQUENCE [LARGE SCALE GENOMIC DNA]</scope>
    <source>
        <strain evidence="1">SURF_26</strain>
    </source>
</reference>
<dbReference type="AlphaFoldDB" id="A0A3A4RAZ8"/>
<accession>A0A3A4RAZ8</accession>
<name>A0A3A4RAZ8_9BACT</name>
<dbReference type="Proteomes" id="UP000266426">
    <property type="component" value="Unassembled WGS sequence"/>
</dbReference>
<dbReference type="EMBL" id="QZJZ01000048">
    <property type="protein sequence ID" value="RJP59478.1"/>
    <property type="molecule type" value="Genomic_DNA"/>
</dbReference>
<evidence type="ECO:0000313" key="2">
    <source>
        <dbReference type="Proteomes" id="UP000266426"/>
    </source>
</evidence>